<name>A0A644ZY74_9ZZZZ</name>
<proteinExistence type="predicted"/>
<dbReference type="AlphaFoldDB" id="A0A644ZY74"/>
<protein>
    <submittedName>
        <fullName evidence="1">Uncharacterized protein</fullName>
    </submittedName>
</protein>
<accession>A0A644ZY74</accession>
<evidence type="ECO:0000313" key="1">
    <source>
        <dbReference type="EMBL" id="MPM45378.1"/>
    </source>
</evidence>
<comment type="caution">
    <text evidence="1">The sequence shown here is derived from an EMBL/GenBank/DDBJ whole genome shotgun (WGS) entry which is preliminary data.</text>
</comment>
<sequence length="67" mass="7679">MIKRKIRESLRLKGFGNPGRLGYDMCVVYIGKELPLYDKLDQKLKDALDKIEKNLEKDTDTPLPAAD</sequence>
<reference evidence="1" key="1">
    <citation type="submission" date="2019-08" db="EMBL/GenBank/DDBJ databases">
        <authorList>
            <person name="Kucharzyk K."/>
            <person name="Murdoch R.W."/>
            <person name="Higgins S."/>
            <person name="Loffler F."/>
        </authorList>
    </citation>
    <scope>NUCLEOTIDE SEQUENCE</scope>
</reference>
<gene>
    <name evidence="1" type="ORF">SDC9_92065</name>
</gene>
<dbReference type="EMBL" id="VSSQ01010854">
    <property type="protein sequence ID" value="MPM45378.1"/>
    <property type="molecule type" value="Genomic_DNA"/>
</dbReference>
<organism evidence="1">
    <name type="scientific">bioreactor metagenome</name>
    <dbReference type="NCBI Taxonomy" id="1076179"/>
    <lineage>
        <taxon>unclassified sequences</taxon>
        <taxon>metagenomes</taxon>
        <taxon>ecological metagenomes</taxon>
    </lineage>
</organism>